<dbReference type="OrthoDB" id="9811006at2"/>
<reference evidence="3" key="1">
    <citation type="submission" date="2016-07" db="EMBL/GenBank/DDBJ databases">
        <title>Comparative genomics of the Campylobacter concisus group.</title>
        <authorList>
            <person name="Miller W.G."/>
            <person name="Yee E."/>
            <person name="Chapman M.H."/>
            <person name="Huynh S."/>
            <person name="Bono J.L."/>
            <person name="On S.L.W."/>
            <person name="StLeger J."/>
            <person name="Foster G."/>
            <person name="Parker C.T."/>
        </authorList>
    </citation>
    <scope>NUCLEOTIDE SEQUENCE</scope>
    <source>
        <strain evidence="3">525.92</strain>
    </source>
</reference>
<dbReference type="PANTHER" id="PTHR34406:SF1">
    <property type="entry name" value="PROTEIN YCEI"/>
    <property type="match status" value="1"/>
</dbReference>
<protein>
    <submittedName>
        <fullName evidence="3">Periplasmic protein (YceI-like domain)</fullName>
    </submittedName>
</protein>
<evidence type="ECO:0000256" key="1">
    <source>
        <dbReference type="SAM" id="SignalP"/>
    </source>
</evidence>
<feature type="signal peptide" evidence="1">
    <location>
        <begin position="1"/>
        <end position="20"/>
    </location>
</feature>
<dbReference type="Gene3D" id="2.40.128.110">
    <property type="entry name" value="Lipid/polyisoprenoid-binding, YceI-like"/>
    <property type="match status" value="1"/>
</dbReference>
<dbReference type="KEGG" id="ccv:CCV52592_1334"/>
<dbReference type="RefSeq" id="WP_011992088.1">
    <property type="nucleotide sequence ID" value="NC_009715.2"/>
</dbReference>
<dbReference type="InterPro" id="IPR007372">
    <property type="entry name" value="Lipid/polyisoprenoid-bd_YceI"/>
</dbReference>
<dbReference type="Proteomes" id="UP000006380">
    <property type="component" value="Chromosome"/>
</dbReference>
<sequence length="189" mass="20795">MKKIVKFSLVAAILASFANAAVYEVDAAHTNVGFKVKHLSISKVNGNFGKFSATIDYDKSSNTLKTFEASIDATSINTQNETRDNHLRSADFFDTAKFEKITYKMIKFEKESPTEGKVVGTLTMHGITKPVVLKFELGGFSKDQDGKEKIGFSLEGHTKRSLFEIGLGTSDLTISDKVELEIEVEAKEG</sequence>
<dbReference type="InterPro" id="IPR036761">
    <property type="entry name" value="TTHA0802/YceI-like_sf"/>
</dbReference>
<dbReference type="AlphaFoldDB" id="A7GXL3"/>
<dbReference type="SUPFAM" id="SSF101874">
    <property type="entry name" value="YceI-like"/>
    <property type="match status" value="1"/>
</dbReference>
<evidence type="ECO:0000313" key="4">
    <source>
        <dbReference type="Proteomes" id="UP000006380"/>
    </source>
</evidence>
<feature type="domain" description="Lipid/polyisoprenoid-binding YceI-like" evidence="2">
    <location>
        <begin position="22"/>
        <end position="187"/>
    </location>
</feature>
<accession>A7GXL3</accession>
<evidence type="ECO:0000259" key="2">
    <source>
        <dbReference type="SMART" id="SM00867"/>
    </source>
</evidence>
<dbReference type="EMBL" id="CP000767">
    <property type="protein sequence ID" value="EAT99500.2"/>
    <property type="molecule type" value="Genomic_DNA"/>
</dbReference>
<feature type="chain" id="PRO_5002706897" evidence="1">
    <location>
        <begin position="21"/>
        <end position="189"/>
    </location>
</feature>
<dbReference type="PANTHER" id="PTHR34406">
    <property type="entry name" value="PROTEIN YCEI"/>
    <property type="match status" value="1"/>
</dbReference>
<keyword evidence="4" id="KW-1185">Reference proteome</keyword>
<keyword evidence="1" id="KW-0732">Signal</keyword>
<name>A7GXL3_CAMC5</name>
<dbReference type="SMART" id="SM00867">
    <property type="entry name" value="YceI"/>
    <property type="match status" value="1"/>
</dbReference>
<dbReference type="STRING" id="360105.CCV52592_1334"/>
<dbReference type="HOGENOM" id="CLU_071003_3_0_7"/>
<gene>
    <name evidence="3" type="ORF">CCV52592_1334</name>
</gene>
<organism evidence="3 4">
    <name type="scientific">Campylobacter curvus (strain 525.92)</name>
    <dbReference type="NCBI Taxonomy" id="360105"/>
    <lineage>
        <taxon>Bacteria</taxon>
        <taxon>Pseudomonadati</taxon>
        <taxon>Campylobacterota</taxon>
        <taxon>Epsilonproteobacteria</taxon>
        <taxon>Campylobacterales</taxon>
        <taxon>Campylobacteraceae</taxon>
        <taxon>Campylobacter</taxon>
    </lineage>
</organism>
<evidence type="ECO:0000313" key="3">
    <source>
        <dbReference type="EMBL" id="EAT99500.2"/>
    </source>
</evidence>
<proteinExistence type="predicted"/>
<dbReference type="Pfam" id="PF04264">
    <property type="entry name" value="YceI"/>
    <property type="match status" value="1"/>
</dbReference>